<evidence type="ECO:0000313" key="4">
    <source>
        <dbReference type="EMBL" id="HGU40453.1"/>
    </source>
</evidence>
<keyword evidence="2" id="KW-0408">Iron</keyword>
<reference evidence="4" key="1">
    <citation type="journal article" date="2020" name="mSystems">
        <title>Genome- and Community-Level Interaction Insights into Carbon Utilization and Element Cycling Functions of Hydrothermarchaeota in Hydrothermal Sediment.</title>
        <authorList>
            <person name="Zhou Z."/>
            <person name="Liu Y."/>
            <person name="Xu W."/>
            <person name="Pan J."/>
            <person name="Luo Z.H."/>
            <person name="Li M."/>
        </authorList>
    </citation>
    <scope>NUCLEOTIDE SEQUENCE [LARGE SCALE GENOMIC DNA]</scope>
    <source>
        <strain evidence="4">SpSt-609</strain>
    </source>
</reference>
<keyword evidence="2" id="KW-0004">4Fe-4S</keyword>
<comment type="similarity">
    <text evidence="1">Belongs to the anaerobic coproporphyrinogen-III oxidase family. HemW subfamily.</text>
</comment>
<dbReference type="Gene3D" id="3.80.30.20">
    <property type="entry name" value="tm_1862 like domain"/>
    <property type="match status" value="1"/>
</dbReference>
<dbReference type="PROSITE" id="PS51918">
    <property type="entry name" value="RADICAL_SAM"/>
    <property type="match status" value="1"/>
</dbReference>
<organism evidence="4">
    <name type="scientific">Fervidobacterium thailandense</name>
    <dbReference type="NCBI Taxonomy" id="1008305"/>
    <lineage>
        <taxon>Bacteria</taxon>
        <taxon>Thermotogati</taxon>
        <taxon>Thermotogota</taxon>
        <taxon>Thermotogae</taxon>
        <taxon>Thermotogales</taxon>
        <taxon>Fervidobacteriaceae</taxon>
        <taxon>Fervidobacterium</taxon>
    </lineage>
</organism>
<sequence length="374" mass="43575">MVNNAGLGLYIHLPFCRSKCVYCDFVSFARRSDSEVEEYVEYLLKEIELYREVLSTGVSTLYIGGGTPSLLPLKFLDRIFKALERYLGNVSEMTIEVNPDSFSSEMASHYRELGINRLSMGLQSADDTVLKKSGRLYDFETFLRKYDLAKRFFDNVNVDFIIGLPGESWYTIEVNIVFISDFKPDHVSVYMLETHEEAPHRQVLKKPDDQTFMRYEELIKFLKSAGYERYEISNFALEGKYCKHNLKYWFNEDYIGIGVSAGGHIGWLRYNNYEELNDYFIALSEGRFPRSYESENTPHREALETLFMALRTKWGISPEKVLERTGVDVSEVYKRLQAKFDFFDGEKLSETGMDFSNLFFVNLLETWESVFGYA</sequence>
<evidence type="ECO:0000256" key="1">
    <source>
        <dbReference type="ARBA" id="ARBA00006100"/>
    </source>
</evidence>
<keyword evidence="2" id="KW-0949">S-adenosyl-L-methionine</keyword>
<comment type="caution">
    <text evidence="4">The sequence shown here is derived from an EMBL/GenBank/DDBJ whole genome shotgun (WGS) entry which is preliminary data.</text>
</comment>
<protein>
    <recommendedName>
        <fullName evidence="2">Heme chaperone HemW</fullName>
    </recommendedName>
</protein>
<keyword evidence="2" id="KW-0349">Heme</keyword>
<dbReference type="SUPFAM" id="SSF102114">
    <property type="entry name" value="Radical SAM enzymes"/>
    <property type="match status" value="1"/>
</dbReference>
<dbReference type="EMBL" id="DSZY01000021">
    <property type="protein sequence ID" value="HGU40453.1"/>
    <property type="molecule type" value="Genomic_DNA"/>
</dbReference>
<proteinExistence type="inferred from homology"/>
<dbReference type="InterPro" id="IPR023404">
    <property type="entry name" value="rSAM_horseshoe"/>
</dbReference>
<dbReference type="PANTHER" id="PTHR13932">
    <property type="entry name" value="COPROPORPHYRINIGEN III OXIDASE"/>
    <property type="match status" value="1"/>
</dbReference>
<dbReference type="NCBIfam" id="TIGR00539">
    <property type="entry name" value="hemN_rel"/>
    <property type="match status" value="1"/>
</dbReference>
<comment type="function">
    <text evidence="2">Probably acts as a heme chaperone, transferring heme to an unknown acceptor. Binds one molecule of heme per monomer, possibly covalently. Binds 1 [4Fe-4S] cluster. The cluster is coordinated with 3 cysteines and an exchangeable S-adenosyl-L-methionine.</text>
</comment>
<keyword evidence="2" id="KW-0411">Iron-sulfur</keyword>
<dbReference type="GO" id="GO:0004109">
    <property type="term" value="F:coproporphyrinogen oxidase activity"/>
    <property type="evidence" value="ECO:0007669"/>
    <property type="project" value="InterPro"/>
</dbReference>
<dbReference type="SFLD" id="SFLDF00562">
    <property type="entry name" value="HemN-like__clustered_with_heat"/>
    <property type="match status" value="1"/>
</dbReference>
<keyword evidence="2" id="KW-0479">Metal-binding</keyword>
<dbReference type="InterPro" id="IPR010723">
    <property type="entry name" value="HemN_C"/>
</dbReference>
<comment type="subcellular location">
    <subcellularLocation>
        <location evidence="2">Cytoplasm</location>
    </subcellularLocation>
</comment>
<gene>
    <name evidence="4" type="primary">hemW</name>
    <name evidence="4" type="ORF">ENT77_04555</name>
</gene>
<dbReference type="Pfam" id="PF06969">
    <property type="entry name" value="HemN_C"/>
    <property type="match status" value="1"/>
</dbReference>
<dbReference type="InterPro" id="IPR007197">
    <property type="entry name" value="rSAM"/>
</dbReference>
<dbReference type="InterPro" id="IPR006638">
    <property type="entry name" value="Elp3/MiaA/NifB-like_rSAM"/>
</dbReference>
<keyword evidence="2" id="KW-0963">Cytoplasm</keyword>
<keyword evidence="2" id="KW-0143">Chaperone</keyword>
<dbReference type="GO" id="GO:0046872">
    <property type="term" value="F:metal ion binding"/>
    <property type="evidence" value="ECO:0007669"/>
    <property type="project" value="UniProtKB-UniRule"/>
</dbReference>
<dbReference type="SFLD" id="SFLDG01065">
    <property type="entry name" value="anaerobic_coproporphyrinogen-I"/>
    <property type="match status" value="1"/>
</dbReference>
<accession>A0A7C4CER6</accession>
<dbReference type="SMART" id="SM00729">
    <property type="entry name" value="Elp3"/>
    <property type="match status" value="1"/>
</dbReference>
<dbReference type="InterPro" id="IPR058240">
    <property type="entry name" value="rSAM_sf"/>
</dbReference>
<dbReference type="Pfam" id="PF04055">
    <property type="entry name" value="Radical_SAM"/>
    <property type="match status" value="1"/>
</dbReference>
<dbReference type="PANTHER" id="PTHR13932:SF5">
    <property type="entry name" value="RADICAL S-ADENOSYL METHIONINE DOMAIN-CONTAINING PROTEIN 1, MITOCHONDRIAL"/>
    <property type="match status" value="1"/>
</dbReference>
<dbReference type="GO" id="GO:0051539">
    <property type="term" value="F:4 iron, 4 sulfur cluster binding"/>
    <property type="evidence" value="ECO:0007669"/>
    <property type="project" value="UniProtKB-UniRule"/>
</dbReference>
<dbReference type="CDD" id="cd01335">
    <property type="entry name" value="Radical_SAM"/>
    <property type="match status" value="1"/>
</dbReference>
<dbReference type="InterPro" id="IPR034505">
    <property type="entry name" value="Coproporphyrinogen-III_oxidase"/>
</dbReference>
<dbReference type="AlphaFoldDB" id="A0A7C4CER6"/>
<feature type="domain" description="Radical SAM core" evidence="3">
    <location>
        <begin position="1"/>
        <end position="228"/>
    </location>
</feature>
<dbReference type="GO" id="GO:0006779">
    <property type="term" value="P:porphyrin-containing compound biosynthetic process"/>
    <property type="evidence" value="ECO:0007669"/>
    <property type="project" value="InterPro"/>
</dbReference>
<dbReference type="SFLD" id="SFLDS00029">
    <property type="entry name" value="Radical_SAM"/>
    <property type="match status" value="1"/>
</dbReference>
<evidence type="ECO:0000259" key="3">
    <source>
        <dbReference type="PROSITE" id="PS51918"/>
    </source>
</evidence>
<evidence type="ECO:0000256" key="2">
    <source>
        <dbReference type="RuleBase" id="RU364116"/>
    </source>
</evidence>
<name>A0A7C4CER6_9BACT</name>
<dbReference type="GO" id="GO:0005737">
    <property type="term" value="C:cytoplasm"/>
    <property type="evidence" value="ECO:0007669"/>
    <property type="project" value="UniProtKB-SubCell"/>
</dbReference>
<dbReference type="InterPro" id="IPR004559">
    <property type="entry name" value="HemW-like"/>
</dbReference>